<evidence type="ECO:0000313" key="2">
    <source>
        <dbReference type="EMBL" id="KAK2183365.1"/>
    </source>
</evidence>
<proteinExistence type="predicted"/>
<comment type="caution">
    <text evidence="2">The sequence shown here is derived from an EMBL/GenBank/DDBJ whole genome shotgun (WGS) entry which is preliminary data.</text>
</comment>
<evidence type="ECO:0000313" key="3">
    <source>
        <dbReference type="Proteomes" id="UP001209878"/>
    </source>
</evidence>
<dbReference type="Proteomes" id="UP001209878">
    <property type="component" value="Unassembled WGS sequence"/>
</dbReference>
<protein>
    <submittedName>
        <fullName evidence="2">Uncharacterized protein</fullName>
    </submittedName>
</protein>
<organism evidence="2 3">
    <name type="scientific">Ridgeia piscesae</name>
    <name type="common">Tubeworm</name>
    <dbReference type="NCBI Taxonomy" id="27915"/>
    <lineage>
        <taxon>Eukaryota</taxon>
        <taxon>Metazoa</taxon>
        <taxon>Spiralia</taxon>
        <taxon>Lophotrochozoa</taxon>
        <taxon>Annelida</taxon>
        <taxon>Polychaeta</taxon>
        <taxon>Sedentaria</taxon>
        <taxon>Canalipalpata</taxon>
        <taxon>Sabellida</taxon>
        <taxon>Siboglinidae</taxon>
        <taxon>Ridgeia</taxon>
    </lineage>
</organism>
<keyword evidence="3" id="KW-1185">Reference proteome</keyword>
<evidence type="ECO:0000256" key="1">
    <source>
        <dbReference type="SAM" id="MobiDB-lite"/>
    </source>
</evidence>
<dbReference type="EMBL" id="JAODUO010000314">
    <property type="protein sequence ID" value="KAK2183365.1"/>
    <property type="molecule type" value="Genomic_DNA"/>
</dbReference>
<name>A0AAD9L5N8_RIDPI</name>
<feature type="region of interest" description="Disordered" evidence="1">
    <location>
        <begin position="237"/>
        <end position="260"/>
    </location>
</feature>
<gene>
    <name evidence="2" type="ORF">NP493_311g02079</name>
</gene>
<sequence length="645" mass="70168">MVYVWHELGVVSFEVSELQLLYSQLCDLRLTRQNQTATPQVLLEVSIDITTGLVALLLGATEGAAHYWTSALATCCGAQQDNTAQGLCRLLLPQGPAHLSSLQQQVSALTLTIRAGQNDTTGMHQLDTGGMTTLDIPVAGGSVHQTDTCGSRHLEDTAVSNTSLECSWQDCLAAYHYLTVIKSLSHNKRHGDSGGTVSDDLMCHLTSDNGDTSIGVSSVDKPFTDDVPVASSVDVNVSSEADDPDPCTGSTGIDLQNDPAVTTADTTSSVVSGMGQVHQMTTGALRQIARYLLWDVHADRCQLTALLQYVQKAVSGQTGKHTDLKLTTTVEKEHCVDDATVVSSGRPSRVLSGEYIPMTGRTAKQRRPHELILMSPIKSYVRSPFLPSPATPGDIIEEFEEMSTETDVCSSQCAVTNVSDTHVNNVNVTNTNVTDVNTTDVNVTDAMLTSAMEQTRIYTQMKSIFSDAPLEEEDGELAKSLEDMTDVTDLRTDVSDVSQTSVTSLGEDCDTEKYIDEGNFDATATHTTVSEGDNDGVDRESIADVDVSFCVSEHDTTEDRPATGPQVQECRDQTARKMEDSPVTCFANMPDEWYSLPPDVRYTQPYLTLSQLVQERRRITRQLQQLPSSVKVIVRYIFEDVIIAV</sequence>
<reference evidence="2" key="1">
    <citation type="journal article" date="2023" name="Mol. Biol. Evol.">
        <title>Third-Generation Sequencing Reveals the Adaptive Role of the Epigenome in Three Deep-Sea Polychaetes.</title>
        <authorList>
            <person name="Perez M."/>
            <person name="Aroh O."/>
            <person name="Sun Y."/>
            <person name="Lan Y."/>
            <person name="Juniper S.K."/>
            <person name="Young C.R."/>
            <person name="Angers B."/>
            <person name="Qian P.Y."/>
        </authorList>
    </citation>
    <scope>NUCLEOTIDE SEQUENCE</scope>
    <source>
        <strain evidence="2">R07B-5</strain>
    </source>
</reference>
<accession>A0AAD9L5N8</accession>
<dbReference type="AlphaFoldDB" id="A0AAD9L5N8"/>